<dbReference type="PANTHER" id="PTHR33964">
    <property type="entry name" value="RE45066P-RELATED"/>
    <property type="match status" value="1"/>
</dbReference>
<dbReference type="EMBL" id="OV725079">
    <property type="protein sequence ID" value="CAH1395137.1"/>
    <property type="molecule type" value="Genomic_DNA"/>
</dbReference>
<evidence type="ECO:0000313" key="4">
    <source>
        <dbReference type="Proteomes" id="UP001152798"/>
    </source>
</evidence>
<evidence type="ECO:0000313" key="3">
    <source>
        <dbReference type="EMBL" id="CAH1395137.1"/>
    </source>
</evidence>
<keyword evidence="4" id="KW-1185">Reference proteome</keyword>
<gene>
    <name evidence="3" type="ORF">NEZAVI_LOCUS5466</name>
</gene>
<keyword evidence="2" id="KW-0732">Signal</keyword>
<feature type="signal peptide" evidence="2">
    <location>
        <begin position="1"/>
        <end position="21"/>
    </location>
</feature>
<sequence length="381" mass="42969">MKTNILWSFLIVYILTERGDCQCSKQDYQRCVKLADPLLKDPHLIYPDNPRDIERVCRTWTYFVECVKTYTDRCFTESRRKEFNKAVESPVSSIHKLCSSPDYRNEYMKHASCMKMMLTEDNHCGRHYKLLVNQVSGEAAQSSVCCSHHMFRECVVDQTRNTCDAEAAPFSSQMLDKALSFLRDQCSNYIPNQEDCPGSDFYKSTTTMGRSDEVDVTKLRTPAQTQITHVTQMTPSPETTRTTQTQTQPQMQTTQTRITNPWTPVTETKATATSNTASTKSEWTSSSVAWTPSLSTDTDTSRTSFARGITWTSSEAPIWKVSGSYQNQNAWLPSSRPMDNAIDEPNQQGLGSGFEGGNGSALISLSISLLIISLLQQLIIR</sequence>
<feature type="region of interest" description="Disordered" evidence="1">
    <location>
        <begin position="233"/>
        <end position="255"/>
    </location>
</feature>
<dbReference type="Proteomes" id="UP001152798">
    <property type="component" value="Chromosome 3"/>
</dbReference>
<evidence type="ECO:0000256" key="1">
    <source>
        <dbReference type="SAM" id="MobiDB-lite"/>
    </source>
</evidence>
<protein>
    <submittedName>
        <fullName evidence="3">Uncharacterized protein</fullName>
    </submittedName>
</protein>
<evidence type="ECO:0000256" key="2">
    <source>
        <dbReference type="SAM" id="SignalP"/>
    </source>
</evidence>
<accession>A0A9P0EAD5</accession>
<dbReference type="AlphaFoldDB" id="A0A9P0EAD5"/>
<feature type="chain" id="PRO_5040176043" evidence="2">
    <location>
        <begin position="22"/>
        <end position="381"/>
    </location>
</feature>
<organism evidence="3 4">
    <name type="scientific">Nezara viridula</name>
    <name type="common">Southern green stink bug</name>
    <name type="synonym">Cimex viridulus</name>
    <dbReference type="NCBI Taxonomy" id="85310"/>
    <lineage>
        <taxon>Eukaryota</taxon>
        <taxon>Metazoa</taxon>
        <taxon>Ecdysozoa</taxon>
        <taxon>Arthropoda</taxon>
        <taxon>Hexapoda</taxon>
        <taxon>Insecta</taxon>
        <taxon>Pterygota</taxon>
        <taxon>Neoptera</taxon>
        <taxon>Paraneoptera</taxon>
        <taxon>Hemiptera</taxon>
        <taxon>Heteroptera</taxon>
        <taxon>Panheteroptera</taxon>
        <taxon>Pentatomomorpha</taxon>
        <taxon>Pentatomoidea</taxon>
        <taxon>Pentatomidae</taxon>
        <taxon>Pentatominae</taxon>
        <taxon>Nezara</taxon>
    </lineage>
</organism>
<reference evidence="3" key="1">
    <citation type="submission" date="2022-01" db="EMBL/GenBank/DDBJ databases">
        <authorList>
            <person name="King R."/>
        </authorList>
    </citation>
    <scope>NUCLEOTIDE SEQUENCE</scope>
</reference>
<dbReference type="PANTHER" id="PTHR33964:SF9">
    <property type="match status" value="1"/>
</dbReference>
<dbReference type="OrthoDB" id="6610567at2759"/>
<name>A0A9P0EAD5_NEZVI</name>
<proteinExistence type="predicted"/>